<evidence type="ECO:0000313" key="3">
    <source>
        <dbReference type="EMBL" id="GGK79079.1"/>
    </source>
</evidence>
<evidence type="ECO:0000259" key="2">
    <source>
        <dbReference type="SMART" id="SM00507"/>
    </source>
</evidence>
<accession>A0ABQ2FEY5</accession>
<dbReference type="InterPro" id="IPR003615">
    <property type="entry name" value="HNH_nuc"/>
</dbReference>
<proteinExistence type="predicted"/>
<feature type="compositionally biased region" description="Low complexity" evidence="1">
    <location>
        <begin position="497"/>
        <end position="508"/>
    </location>
</feature>
<feature type="compositionally biased region" description="Basic and acidic residues" evidence="1">
    <location>
        <begin position="836"/>
        <end position="849"/>
    </location>
</feature>
<keyword evidence="4" id="KW-1185">Reference proteome</keyword>
<protein>
    <recommendedName>
        <fullName evidence="2">HNH nuclease domain-containing protein</fullName>
    </recommendedName>
</protein>
<evidence type="ECO:0000256" key="1">
    <source>
        <dbReference type="SAM" id="MobiDB-lite"/>
    </source>
</evidence>
<dbReference type="RefSeq" id="WP_022922214.1">
    <property type="nucleotide sequence ID" value="NZ_BMLB01000006.1"/>
</dbReference>
<dbReference type="Proteomes" id="UP000662111">
    <property type="component" value="Unassembled WGS sequence"/>
</dbReference>
<feature type="compositionally biased region" description="Low complexity" evidence="1">
    <location>
        <begin position="807"/>
        <end position="821"/>
    </location>
</feature>
<organism evidence="3 4">
    <name type="scientific">Ornithinimicrobium pekingense</name>
    <dbReference type="NCBI Taxonomy" id="384677"/>
    <lineage>
        <taxon>Bacteria</taxon>
        <taxon>Bacillati</taxon>
        <taxon>Actinomycetota</taxon>
        <taxon>Actinomycetes</taxon>
        <taxon>Micrococcales</taxon>
        <taxon>Ornithinimicrobiaceae</taxon>
        <taxon>Ornithinimicrobium</taxon>
    </lineage>
</organism>
<feature type="compositionally biased region" description="Basic and acidic residues" evidence="1">
    <location>
        <begin position="13"/>
        <end position="22"/>
    </location>
</feature>
<feature type="region of interest" description="Disordered" evidence="1">
    <location>
        <begin position="111"/>
        <end position="135"/>
    </location>
</feature>
<dbReference type="SMART" id="SM00507">
    <property type="entry name" value="HNHc"/>
    <property type="match status" value="1"/>
</dbReference>
<gene>
    <name evidence="3" type="ORF">GCM10011509_29530</name>
</gene>
<dbReference type="EMBL" id="BMLB01000006">
    <property type="protein sequence ID" value="GGK79079.1"/>
    <property type="molecule type" value="Genomic_DNA"/>
</dbReference>
<feature type="region of interest" description="Disordered" evidence="1">
    <location>
        <begin position="784"/>
        <end position="849"/>
    </location>
</feature>
<feature type="region of interest" description="Disordered" evidence="1">
    <location>
        <begin position="451"/>
        <end position="537"/>
    </location>
</feature>
<dbReference type="CDD" id="cd00085">
    <property type="entry name" value="HNHc"/>
    <property type="match status" value="1"/>
</dbReference>
<feature type="region of interest" description="Disordered" evidence="1">
    <location>
        <begin position="1"/>
        <end position="22"/>
    </location>
</feature>
<sequence>MPGSSVEEQLEGQLRDHARQPESSRRVAAWMMVVDVRPSGPSTWFLPFPRLIQIGDEEAGAATCSPTADVDERLRACLLEMGLEPEAAKLFGVAASTVAALTKGTSLTAVAQGGDTADGTREPTSAETGSGDPDLAARTDDASRVLGLVGSLTRLGARLEGALVSVVGELTVRNGRVLLRRKGVTRPGELTDNQVTRWRARSKSVTRSEIEALTGWGEGEVSDLVALANAPAEVRQPVVDSMTTGVTPWRLARRFVRELGHEAHEDTAEVAERLFGTDPKTVCTDRLDPDGEVKDGPWEHKLFNRALAGEATRLASRDPQAAAQARQRARQKRDVRAVVNEDGTGAVTVSGTASQVTAVVDRLERAAREARALGDPRTLADLRADMGMSLLLHSGLALPDPLPPDADDHVRTAWTEQMRAVLAALPPAVLNVIVPFDALVHSPQRPLFSPGFLAGERGAAEGAPHGAQGTSTPGGPTPGAPPPGAAPRGAPPPGSSPPGAAEPGAAQPGAPPQPGEPRGHEPSSPSADGGPPGEVLSMGMVTGAFAHFLTPDAVRELALTPGTTLHRLLMDPADGRCVERSIAAYAPDAAMRAQVHAADVTCRAPGCVQHAPYTQLDHVTPHGAGGPTSETNLQDLHSRHHDGKTHGGWEAVMAPNRDVTWTSLLGRIYRTRAHDYRQYSSLFRAAVERVHQDVEQALADDAAARARARAEGRIDDGLDGRGERRQRASMTRQVALADAVDRAVYRALTYRGAARPLRAGDDHPDTDTDPAFLGWDSLSLTHVTATGERRHGPNPDVVRDERDQQEAAAAAGDATNPMGAAGPAAGERPQAATHDTGWRHRPDDEPPPF</sequence>
<feature type="compositionally biased region" description="Pro residues" evidence="1">
    <location>
        <begin position="475"/>
        <end position="496"/>
    </location>
</feature>
<comment type="caution">
    <text evidence="3">The sequence shown here is derived from an EMBL/GenBank/DDBJ whole genome shotgun (WGS) entry which is preliminary data.</text>
</comment>
<feature type="compositionally biased region" description="Basic and acidic residues" evidence="1">
    <location>
        <begin position="787"/>
        <end position="805"/>
    </location>
</feature>
<name>A0ABQ2FEY5_9MICO</name>
<reference evidence="4" key="1">
    <citation type="journal article" date="2019" name="Int. J. Syst. Evol. Microbiol.">
        <title>The Global Catalogue of Microorganisms (GCM) 10K type strain sequencing project: providing services to taxonomists for standard genome sequencing and annotation.</title>
        <authorList>
            <consortium name="The Broad Institute Genomics Platform"/>
            <consortium name="The Broad Institute Genome Sequencing Center for Infectious Disease"/>
            <person name="Wu L."/>
            <person name="Ma J."/>
        </authorList>
    </citation>
    <scope>NUCLEOTIDE SEQUENCE [LARGE SCALE GENOMIC DNA]</scope>
    <source>
        <strain evidence="4">CGMCC 1.5362</strain>
    </source>
</reference>
<feature type="region of interest" description="Disordered" evidence="1">
    <location>
        <begin position="618"/>
        <end position="649"/>
    </location>
</feature>
<feature type="domain" description="HNH nuclease" evidence="2">
    <location>
        <begin position="590"/>
        <end position="642"/>
    </location>
</feature>
<evidence type="ECO:0000313" key="4">
    <source>
        <dbReference type="Proteomes" id="UP000662111"/>
    </source>
</evidence>